<evidence type="ECO:0000256" key="3">
    <source>
        <dbReference type="ARBA" id="ARBA00022741"/>
    </source>
</evidence>
<feature type="binding site" evidence="6">
    <location>
        <position position="332"/>
    </location>
    <ligand>
        <name>ATP</name>
        <dbReference type="ChEBI" id="CHEBI:30616"/>
    </ligand>
</feature>
<dbReference type="GO" id="GO:0033316">
    <property type="term" value="P:meiotic spindle assembly checkpoint signaling"/>
    <property type="evidence" value="ECO:0007669"/>
    <property type="project" value="TreeGrafter"/>
</dbReference>
<dbReference type="PROSITE" id="PS00107">
    <property type="entry name" value="PROTEIN_KINASE_ATP"/>
    <property type="match status" value="1"/>
</dbReference>
<dbReference type="InterPro" id="IPR000719">
    <property type="entry name" value="Prot_kinase_dom"/>
</dbReference>
<dbReference type="PROSITE" id="PS00108">
    <property type="entry name" value="PROTEIN_KINASE_ST"/>
    <property type="match status" value="1"/>
</dbReference>
<feature type="compositionally biased region" description="Polar residues" evidence="7">
    <location>
        <begin position="151"/>
        <end position="174"/>
    </location>
</feature>
<dbReference type="GO" id="GO:0007059">
    <property type="term" value="P:chromosome segregation"/>
    <property type="evidence" value="ECO:0007669"/>
    <property type="project" value="TreeGrafter"/>
</dbReference>
<evidence type="ECO:0000259" key="8">
    <source>
        <dbReference type="PROSITE" id="PS50011"/>
    </source>
</evidence>
<dbReference type="InterPro" id="IPR008271">
    <property type="entry name" value="Ser/Thr_kinase_AS"/>
</dbReference>
<dbReference type="SMART" id="SM00220">
    <property type="entry name" value="S_TKc"/>
    <property type="match status" value="1"/>
</dbReference>
<feature type="domain" description="Protein kinase" evidence="8">
    <location>
        <begin position="303"/>
        <end position="577"/>
    </location>
</feature>
<dbReference type="GO" id="GO:0000776">
    <property type="term" value="C:kinetochore"/>
    <property type="evidence" value="ECO:0007669"/>
    <property type="project" value="TreeGrafter"/>
</dbReference>
<feature type="region of interest" description="Disordered" evidence="7">
    <location>
        <begin position="1"/>
        <end position="31"/>
    </location>
</feature>
<evidence type="ECO:0000256" key="5">
    <source>
        <dbReference type="ARBA" id="ARBA00022840"/>
    </source>
</evidence>
<feature type="compositionally biased region" description="Basic and acidic residues" evidence="7">
    <location>
        <begin position="199"/>
        <end position="215"/>
    </location>
</feature>
<accession>A0A9N9WTK4</accession>
<dbReference type="SUPFAM" id="SSF56112">
    <property type="entry name" value="Protein kinase-like (PK-like)"/>
    <property type="match status" value="1"/>
</dbReference>
<dbReference type="GO" id="GO:0034501">
    <property type="term" value="P:protein localization to kinetochore"/>
    <property type="evidence" value="ECO:0007669"/>
    <property type="project" value="TreeGrafter"/>
</dbReference>
<protein>
    <recommendedName>
        <fullName evidence="8">Protein kinase domain-containing protein</fullName>
    </recommendedName>
</protein>
<keyword evidence="5 6" id="KW-0067">ATP-binding</keyword>
<feature type="compositionally biased region" description="Basic and acidic residues" evidence="7">
    <location>
        <begin position="88"/>
        <end position="100"/>
    </location>
</feature>
<feature type="compositionally biased region" description="Basic and acidic residues" evidence="7">
    <location>
        <begin position="175"/>
        <end position="186"/>
    </location>
</feature>
<keyword evidence="2" id="KW-0808">Transferase</keyword>
<dbReference type="PROSITE" id="PS50011">
    <property type="entry name" value="PROTEIN_KINASE_DOM"/>
    <property type="match status" value="1"/>
</dbReference>
<feature type="region of interest" description="Disordered" evidence="7">
    <location>
        <begin position="253"/>
        <end position="291"/>
    </location>
</feature>
<evidence type="ECO:0000256" key="6">
    <source>
        <dbReference type="PROSITE-ProRule" id="PRU10141"/>
    </source>
</evidence>
<dbReference type="GO" id="GO:0004712">
    <property type="term" value="F:protein serine/threonine/tyrosine kinase activity"/>
    <property type="evidence" value="ECO:0007669"/>
    <property type="project" value="TreeGrafter"/>
</dbReference>
<dbReference type="InterPro" id="IPR017441">
    <property type="entry name" value="Protein_kinase_ATP_BS"/>
</dbReference>
<dbReference type="Proteomes" id="UP001153620">
    <property type="component" value="Chromosome 2"/>
</dbReference>
<name>A0A9N9WTK4_9DIPT</name>
<dbReference type="EMBL" id="OU895878">
    <property type="protein sequence ID" value="CAG9804727.1"/>
    <property type="molecule type" value="Genomic_DNA"/>
</dbReference>
<organism evidence="9 10">
    <name type="scientific">Chironomus riparius</name>
    <dbReference type="NCBI Taxonomy" id="315576"/>
    <lineage>
        <taxon>Eukaryota</taxon>
        <taxon>Metazoa</taxon>
        <taxon>Ecdysozoa</taxon>
        <taxon>Arthropoda</taxon>
        <taxon>Hexapoda</taxon>
        <taxon>Insecta</taxon>
        <taxon>Pterygota</taxon>
        <taxon>Neoptera</taxon>
        <taxon>Endopterygota</taxon>
        <taxon>Diptera</taxon>
        <taxon>Nematocera</taxon>
        <taxon>Chironomoidea</taxon>
        <taxon>Chironomidae</taxon>
        <taxon>Chironominae</taxon>
        <taxon>Chironomus</taxon>
    </lineage>
</organism>
<evidence type="ECO:0000256" key="4">
    <source>
        <dbReference type="ARBA" id="ARBA00022777"/>
    </source>
</evidence>
<dbReference type="GO" id="GO:0004674">
    <property type="term" value="F:protein serine/threonine kinase activity"/>
    <property type="evidence" value="ECO:0007669"/>
    <property type="project" value="UniProtKB-KW"/>
</dbReference>
<feature type="region of interest" description="Disordered" evidence="7">
    <location>
        <begin position="136"/>
        <end position="215"/>
    </location>
</feature>
<dbReference type="GO" id="GO:0005634">
    <property type="term" value="C:nucleus"/>
    <property type="evidence" value="ECO:0007669"/>
    <property type="project" value="TreeGrafter"/>
</dbReference>
<keyword evidence="10" id="KW-1185">Reference proteome</keyword>
<reference evidence="9" key="1">
    <citation type="submission" date="2022-01" db="EMBL/GenBank/DDBJ databases">
        <authorList>
            <person name="King R."/>
        </authorList>
    </citation>
    <scope>NUCLEOTIDE SEQUENCE</scope>
</reference>
<dbReference type="GO" id="GO:0007094">
    <property type="term" value="P:mitotic spindle assembly checkpoint signaling"/>
    <property type="evidence" value="ECO:0007669"/>
    <property type="project" value="TreeGrafter"/>
</dbReference>
<reference evidence="9" key="2">
    <citation type="submission" date="2022-10" db="EMBL/GenBank/DDBJ databases">
        <authorList>
            <consortium name="ENA_rothamsted_submissions"/>
            <consortium name="culmorum"/>
            <person name="King R."/>
        </authorList>
    </citation>
    <scope>NUCLEOTIDE SEQUENCE</scope>
</reference>
<dbReference type="Gene3D" id="1.10.510.10">
    <property type="entry name" value="Transferase(Phosphotransferase) domain 1"/>
    <property type="match status" value="1"/>
</dbReference>
<dbReference type="OrthoDB" id="20524at2759"/>
<evidence type="ECO:0000256" key="7">
    <source>
        <dbReference type="SAM" id="MobiDB-lite"/>
    </source>
</evidence>
<evidence type="ECO:0000313" key="10">
    <source>
        <dbReference type="Proteomes" id="UP001153620"/>
    </source>
</evidence>
<evidence type="ECO:0000313" key="9">
    <source>
        <dbReference type="EMBL" id="CAG9804727.1"/>
    </source>
</evidence>
<feature type="region of interest" description="Disordered" evidence="7">
    <location>
        <begin position="72"/>
        <end position="101"/>
    </location>
</feature>
<dbReference type="FunFam" id="1.10.510.10:FF:001076">
    <property type="entry name" value="Altered disjunction"/>
    <property type="match status" value="1"/>
</dbReference>
<sequence length="583" mass="65567">MASHRPKRISELASVDSDIETPEKSGKNALYSKNYGMYPKRIADFSIQEYDSDDDKNDKLNCAILNDSFVLSPSKDFDMPSTPATSKDSAKKSKRQEENNRNVINQCSKSADDSGFISRISTLKVRSPDINKFNPVAVEENSKANRRKSRTQLFPSEPPQSSSKVLVFQSSTSSKIEEQKNEEEPVRIQVPAPRLPLTSKKDVESSSHETPYKKTDQQIFVTPSTRPLPSAKNSTISTCERDQHKRPKILFTTPVARPFPGSNLATPIDSRQASHRKLSPIKEPSEEQEKPSENIVIINKIEYEVDKKIGSGGSSSVFLAKGRKSGKECAIKLVDLDGDPSVVEGYLNETKLLAKLQGNINVVALYDYCHIPEKNILYMVMEKGDSDLHKILQGYTTHIPVYALTNYWYQMLQAVHYIHLNGVIHSDLKPANFLMINGRLKLIDFGIASNIAIDSTSIIKFSQAGTFNYISPEALIDTSSGDSPSTHHQPRIRLSTKSDVWSLGCILYLLLYKKTPFSHIKVIHQKMMTLTNPKTVIEYPPLPNFYPPIYTEMLKKCLVYNPKERSSVADLLKYPFDMIIPVD</sequence>
<dbReference type="AlphaFoldDB" id="A0A9N9WTK4"/>
<dbReference type="PANTHER" id="PTHR22974">
    <property type="entry name" value="MIXED LINEAGE PROTEIN KINASE"/>
    <property type="match status" value="1"/>
</dbReference>
<dbReference type="FunFam" id="3.30.200.20:FF:000131">
    <property type="entry name" value="Dual specificity protein kinase TTK"/>
    <property type="match status" value="1"/>
</dbReference>
<keyword evidence="1" id="KW-0723">Serine/threonine-protein kinase</keyword>
<dbReference type="Pfam" id="PF00069">
    <property type="entry name" value="Pkinase"/>
    <property type="match status" value="1"/>
</dbReference>
<evidence type="ECO:0000256" key="1">
    <source>
        <dbReference type="ARBA" id="ARBA00022527"/>
    </source>
</evidence>
<dbReference type="PANTHER" id="PTHR22974:SF21">
    <property type="entry name" value="DUAL SPECIFICITY PROTEIN KINASE TTK"/>
    <property type="match status" value="1"/>
</dbReference>
<evidence type="ECO:0000256" key="2">
    <source>
        <dbReference type="ARBA" id="ARBA00022679"/>
    </source>
</evidence>
<dbReference type="InterPro" id="IPR011009">
    <property type="entry name" value="Kinase-like_dom_sf"/>
</dbReference>
<dbReference type="Gene3D" id="3.30.200.20">
    <property type="entry name" value="Phosphorylase Kinase, domain 1"/>
    <property type="match status" value="1"/>
</dbReference>
<proteinExistence type="predicted"/>
<keyword evidence="3 6" id="KW-0547">Nucleotide-binding</keyword>
<dbReference type="GO" id="GO:0005524">
    <property type="term" value="F:ATP binding"/>
    <property type="evidence" value="ECO:0007669"/>
    <property type="project" value="UniProtKB-UniRule"/>
</dbReference>
<gene>
    <name evidence="9" type="ORF">CHIRRI_LOCUS7606</name>
</gene>
<keyword evidence="4" id="KW-0418">Kinase</keyword>